<name>A7KHI6_MEDTR</name>
<dbReference type="AlphaFoldDB" id="A7KHI6"/>
<feature type="transmembrane region" description="Helical" evidence="2">
    <location>
        <begin position="6"/>
        <end position="23"/>
    </location>
</feature>
<evidence type="ECO:0000256" key="1">
    <source>
        <dbReference type="SAM" id="MobiDB-lite"/>
    </source>
</evidence>
<feature type="region of interest" description="Disordered" evidence="1">
    <location>
        <begin position="63"/>
        <end position="95"/>
    </location>
</feature>
<reference evidence="4" key="2">
    <citation type="journal article" date="2018" name="Nat. Plants">
        <title>Whole-genome landscape of Medicago truncatula symbiotic genes.</title>
        <authorList>
            <person name="Pecrix Y."/>
            <person name="Gamas P."/>
            <person name="Carrere S."/>
        </authorList>
    </citation>
    <scope>NUCLEOTIDE SEQUENCE</scope>
    <source>
        <tissue evidence="4">Leaves</tissue>
    </source>
</reference>
<evidence type="ECO:0000313" key="4">
    <source>
        <dbReference type="EMBL" id="RHN73752.1"/>
    </source>
</evidence>
<dbReference type="EMBL" id="PSQE01000002">
    <property type="protein sequence ID" value="RHN73752.1"/>
    <property type="molecule type" value="Genomic_DNA"/>
</dbReference>
<reference evidence="3" key="1">
    <citation type="journal article" date="2007" name="Mol. Plant Microbe Interact.">
        <title>Genomic organization and evolutionary insights on GRP and NCR genes, two large nodule-specific gene families in Medicago truncatula.</title>
        <authorList>
            <person name="Alunni B."/>
            <person name="Kevei Z."/>
            <person name="Redondo-Nieto M."/>
            <person name="Kondorosi A."/>
            <person name="Mergaert P."/>
            <person name="Kondorosi E."/>
        </authorList>
    </citation>
    <scope>NUCLEOTIDE SEQUENCE</scope>
</reference>
<dbReference type="EMBL" id="EF414407">
    <property type="protein sequence ID" value="ABS31493.1"/>
    <property type="molecule type" value="mRNA"/>
</dbReference>
<dbReference type="Proteomes" id="UP000265566">
    <property type="component" value="Chromosome 2"/>
</dbReference>
<proteinExistence type="evidence at transcript level"/>
<protein>
    <submittedName>
        <fullName evidence="3">Nodule-specific glycine-rich protein 5A</fullName>
    </submittedName>
</protein>
<dbReference type="KEGG" id="mtr:11437761"/>
<keyword evidence="2" id="KW-0472">Membrane</keyword>
<organism evidence="3">
    <name type="scientific">Medicago truncatula</name>
    <name type="common">Barrel medic</name>
    <name type="synonym">Medicago tribuloides</name>
    <dbReference type="NCBI Taxonomy" id="3880"/>
    <lineage>
        <taxon>Eukaryota</taxon>
        <taxon>Viridiplantae</taxon>
        <taxon>Streptophyta</taxon>
        <taxon>Embryophyta</taxon>
        <taxon>Tracheophyta</taxon>
        <taxon>Spermatophyta</taxon>
        <taxon>Magnoliopsida</taxon>
        <taxon>eudicotyledons</taxon>
        <taxon>Gunneridae</taxon>
        <taxon>Pentapetalae</taxon>
        <taxon>rosids</taxon>
        <taxon>fabids</taxon>
        <taxon>Fabales</taxon>
        <taxon>Fabaceae</taxon>
        <taxon>Papilionoideae</taxon>
        <taxon>50 kb inversion clade</taxon>
        <taxon>NPAAA clade</taxon>
        <taxon>Hologalegina</taxon>
        <taxon>IRL clade</taxon>
        <taxon>Trifolieae</taxon>
        <taxon>Medicago</taxon>
    </lineage>
</organism>
<dbReference type="OrthoDB" id="1436776at2759"/>
<gene>
    <name evidence="4" type="ORF">MtrunA17_Chr2g0301951</name>
</gene>
<keyword evidence="2" id="KW-1133">Transmembrane helix</keyword>
<evidence type="ECO:0000313" key="3">
    <source>
        <dbReference type="EMBL" id="ABS31493.1"/>
    </source>
</evidence>
<dbReference type="Gramene" id="rna9613">
    <property type="protein sequence ID" value="RHN73752.1"/>
    <property type="gene ID" value="gene9613"/>
</dbReference>
<keyword evidence="2" id="KW-0812">Transmembrane</keyword>
<accession>A7KHI6</accession>
<feature type="compositionally biased region" description="Gly residues" evidence="1">
    <location>
        <begin position="63"/>
        <end position="87"/>
    </location>
</feature>
<sequence length="95" mass="10396">MKIKSFFSMVFLCALIIIFVMEIEPSKDGKQYDVKEEFETQARIDAWRPWGYGRLPFIPYGQKKGGNGSGGLGSRGNGGEGVTQGGGEENEGKES</sequence>
<evidence type="ECO:0000256" key="2">
    <source>
        <dbReference type="SAM" id="Phobius"/>
    </source>
</evidence>